<name>A0ABS2X8Q7_POLSP</name>
<protein>
    <submittedName>
        <fullName evidence="2">ARI1B protein</fullName>
    </submittedName>
</protein>
<reference evidence="2" key="1">
    <citation type="journal article" date="2021" name="Cell">
        <title>Tracing the genetic footprints of vertebrate landing in non-teleost ray-finned fishes.</title>
        <authorList>
            <person name="Bi X."/>
            <person name="Wang K."/>
            <person name="Yang L."/>
            <person name="Pan H."/>
            <person name="Jiang H."/>
            <person name="Wei Q."/>
            <person name="Fang M."/>
            <person name="Yu H."/>
            <person name="Zhu C."/>
            <person name="Cai Y."/>
            <person name="He Y."/>
            <person name="Gan X."/>
            <person name="Zeng H."/>
            <person name="Yu D."/>
            <person name="Zhu Y."/>
            <person name="Jiang H."/>
            <person name="Qiu Q."/>
            <person name="Yang H."/>
            <person name="Zhang Y.E."/>
            <person name="Wang W."/>
            <person name="Zhu M."/>
            <person name="He S."/>
            <person name="Zhang G."/>
        </authorList>
    </citation>
    <scope>NUCLEOTIDE SEQUENCE</scope>
    <source>
        <strain evidence="2">Pddl_001</strain>
    </source>
</reference>
<dbReference type="Proteomes" id="UP001166093">
    <property type="component" value="Unassembled WGS sequence"/>
</dbReference>
<keyword evidence="3" id="KW-1185">Reference proteome</keyword>
<feature type="compositionally biased region" description="Low complexity" evidence="1">
    <location>
        <begin position="12"/>
        <end position="24"/>
    </location>
</feature>
<comment type="caution">
    <text evidence="2">The sequence shown here is derived from an EMBL/GenBank/DDBJ whole genome shotgun (WGS) entry which is preliminary data.</text>
</comment>
<feature type="compositionally biased region" description="Basic and acidic residues" evidence="1">
    <location>
        <begin position="199"/>
        <end position="213"/>
    </location>
</feature>
<evidence type="ECO:0000313" key="2">
    <source>
        <dbReference type="EMBL" id="MBN3270582.1"/>
    </source>
</evidence>
<evidence type="ECO:0000256" key="1">
    <source>
        <dbReference type="SAM" id="MobiDB-lite"/>
    </source>
</evidence>
<evidence type="ECO:0000313" key="3">
    <source>
        <dbReference type="Proteomes" id="UP001166093"/>
    </source>
</evidence>
<feature type="region of interest" description="Disordered" evidence="1">
    <location>
        <begin position="1"/>
        <end position="43"/>
    </location>
</feature>
<gene>
    <name evidence="2" type="primary">Arid1b</name>
    <name evidence="2" type="ORF">GTO93_0015388</name>
</gene>
<feature type="compositionally biased region" description="Low complexity" evidence="1">
    <location>
        <begin position="64"/>
        <end position="75"/>
    </location>
</feature>
<feature type="compositionally biased region" description="Low complexity" evidence="1">
    <location>
        <begin position="147"/>
        <end position="165"/>
    </location>
</feature>
<proteinExistence type="predicted"/>
<dbReference type="EMBL" id="JAAWVQ010003020">
    <property type="protein sequence ID" value="MBN3270582.1"/>
    <property type="molecule type" value="Genomic_DNA"/>
</dbReference>
<feature type="non-terminal residue" evidence="2">
    <location>
        <position position="1"/>
    </location>
</feature>
<feature type="compositionally biased region" description="Basic and acidic residues" evidence="1">
    <location>
        <begin position="166"/>
        <end position="175"/>
    </location>
</feature>
<sequence>MSVQVAAAPATSNNKSASLSSSLSRDLDTVNSGKAPRSGSMLLGFGDGTGTNIDHHYHEMSTTNTTAAASTNTNSDPREKAGGNNHHNNNSNNNNHNNNNHRHPALTAAAASSMETGLIANHTLKHVGVGDPPRPAHRHIPAPPPQQFNQIQNSSSQAQAQAEPENQQHRGKDNLLRSQLAQQQQQQMLNKSEEEAEELPCKPADEMGSKYEHASLGPPNNINNQQSTNAGNSTGSECHLYYGNVRGGPRFDQHGGQQSTGMGMMHPSAHNSMDPSQNSHEGYQSSQYNHYPNYGPGYGTLSSPRQGNSMGPGSNTIAAAASHHGKATTMAATAHSNVGGFHRFAGQSQHRSGATPTLNQLLTAPSPMMRGYGTSYPDYNSPSTHLHHHHQQQQPPGLGMGRDMSAQYGSAAPGWGVQRTHPAMSPGNTMSRAQVNSVYLA</sequence>
<feature type="region of interest" description="Disordered" evidence="1">
    <location>
        <begin position="64"/>
        <end position="103"/>
    </location>
</feature>
<organism evidence="2 3">
    <name type="scientific">Polyodon spathula</name>
    <name type="common">North American paddlefish</name>
    <name type="synonym">Squalus spathula</name>
    <dbReference type="NCBI Taxonomy" id="7913"/>
    <lineage>
        <taxon>Eukaryota</taxon>
        <taxon>Metazoa</taxon>
        <taxon>Chordata</taxon>
        <taxon>Craniata</taxon>
        <taxon>Vertebrata</taxon>
        <taxon>Euteleostomi</taxon>
        <taxon>Actinopterygii</taxon>
        <taxon>Chondrostei</taxon>
        <taxon>Acipenseriformes</taxon>
        <taxon>Polyodontidae</taxon>
        <taxon>Polyodon</taxon>
    </lineage>
</organism>
<feature type="non-terminal residue" evidence="2">
    <location>
        <position position="441"/>
    </location>
</feature>
<accession>A0ABS2X8Q7</accession>
<feature type="compositionally biased region" description="Low complexity" evidence="1">
    <location>
        <begin position="84"/>
        <end position="98"/>
    </location>
</feature>
<feature type="region of interest" description="Disordered" evidence="1">
    <location>
        <begin position="125"/>
        <end position="235"/>
    </location>
</feature>
<feature type="compositionally biased region" description="Polar residues" evidence="1">
    <location>
        <begin position="218"/>
        <end position="235"/>
    </location>
</feature>
<feature type="region of interest" description="Disordered" evidence="1">
    <location>
        <begin position="380"/>
        <end position="403"/>
    </location>
</feature>